<comment type="caution">
    <text evidence="1">The sequence shown here is derived from an EMBL/GenBank/DDBJ whole genome shotgun (WGS) entry which is preliminary data.</text>
</comment>
<sequence>MHSCLNWRLNTAYDIDFDSITVGNVALLVFGIKGDFIFTIVNCVMPSACPNVLFFSAKEIKLWES</sequence>
<protein>
    <submittedName>
        <fullName evidence="1">Uncharacterized protein</fullName>
    </submittedName>
</protein>
<reference evidence="1 2" key="1">
    <citation type="submission" date="2016-05" db="EMBL/GenBank/DDBJ databases">
        <title>Single-cell genome of chain-forming Candidatus Thiomargarita nelsonii and comparison to other large sulfur-oxidizing bacteria.</title>
        <authorList>
            <person name="Winkel M."/>
            <person name="Salman V."/>
            <person name="Woyke T."/>
            <person name="Schulz-Vogt H."/>
            <person name="Richter M."/>
            <person name="Flood B."/>
            <person name="Bailey J."/>
            <person name="Amann R."/>
            <person name="Mussmann M."/>
        </authorList>
    </citation>
    <scope>NUCLEOTIDE SEQUENCE [LARGE SCALE GENOMIC DNA]</scope>
    <source>
        <strain evidence="1 2">THI036</strain>
    </source>
</reference>
<organism evidence="1 2">
    <name type="scientific">Candidatus Thiomargarita nelsonii</name>
    <dbReference type="NCBI Taxonomy" id="1003181"/>
    <lineage>
        <taxon>Bacteria</taxon>
        <taxon>Pseudomonadati</taxon>
        <taxon>Pseudomonadota</taxon>
        <taxon>Gammaproteobacteria</taxon>
        <taxon>Thiotrichales</taxon>
        <taxon>Thiotrichaceae</taxon>
        <taxon>Thiomargarita</taxon>
    </lineage>
</organism>
<keyword evidence="2" id="KW-1185">Reference proteome</keyword>
<dbReference type="AlphaFoldDB" id="A0A176S1W6"/>
<proteinExistence type="predicted"/>
<evidence type="ECO:0000313" key="1">
    <source>
        <dbReference type="EMBL" id="OAD21936.1"/>
    </source>
</evidence>
<gene>
    <name evidence="1" type="ORF">THIOM_002284</name>
</gene>
<dbReference type="EMBL" id="LUTY01001286">
    <property type="protein sequence ID" value="OAD21936.1"/>
    <property type="molecule type" value="Genomic_DNA"/>
</dbReference>
<evidence type="ECO:0000313" key="2">
    <source>
        <dbReference type="Proteomes" id="UP000076962"/>
    </source>
</evidence>
<accession>A0A176S1W6</accession>
<dbReference type="Proteomes" id="UP000076962">
    <property type="component" value="Unassembled WGS sequence"/>
</dbReference>
<name>A0A176S1W6_9GAMM</name>